<feature type="domain" description="Ketoreductase" evidence="3">
    <location>
        <begin position="6"/>
        <end position="194"/>
    </location>
</feature>
<evidence type="ECO:0000313" key="5">
    <source>
        <dbReference type="Proteomes" id="UP000769766"/>
    </source>
</evidence>
<dbReference type="PANTHER" id="PTHR45024:SF2">
    <property type="entry name" value="SCP2 DOMAIN-CONTAINING PROTEIN"/>
    <property type="match status" value="1"/>
</dbReference>
<dbReference type="SUPFAM" id="SSF51735">
    <property type="entry name" value="NAD(P)-binding Rossmann-fold domains"/>
    <property type="match status" value="1"/>
</dbReference>
<dbReference type="InterPro" id="IPR051687">
    <property type="entry name" value="Peroxisomal_Beta-Oxidation"/>
</dbReference>
<evidence type="ECO:0000256" key="1">
    <source>
        <dbReference type="ARBA" id="ARBA00006484"/>
    </source>
</evidence>
<protein>
    <submittedName>
        <fullName evidence="4">SDR family oxidoreductase</fullName>
    </submittedName>
</protein>
<dbReference type="PRINTS" id="PR00081">
    <property type="entry name" value="GDHRDH"/>
</dbReference>
<name>A0A932FXC7_UNCTE</name>
<dbReference type="PRINTS" id="PR00080">
    <property type="entry name" value="SDRFAMILY"/>
</dbReference>
<sequence>MLLENKVAIVTGAGRGIGRACAIALAQEGAKVVVNDYGVSVDGREPSSGPAQQVADEIREGGGTAVANLDTVATAEGGQRIIQSALDHFGKLDILVTPAGILRDRMIFNMTEEEWDAVIAVHLKGHFTVIRPAASIMRQQRSGRIITFTSAAGLRGNPGQPNYSAAKAGIAGLTRCIAQELAKYNITVNCISPGAYTRMVATIPERSSLHAEGPQAAEEIRTLGGPEDIAPAVVFLASDEAQDINGQIVHIAGDQLGLWSHPQLIKSAFMPGGWTLDKIRQQFRSTVGSELQKVGLF</sequence>
<reference evidence="4" key="1">
    <citation type="submission" date="2020-07" db="EMBL/GenBank/DDBJ databases">
        <title>Huge and variable diversity of episymbiotic CPR bacteria and DPANN archaea in groundwater ecosystems.</title>
        <authorList>
            <person name="He C.Y."/>
            <person name="Keren R."/>
            <person name="Whittaker M."/>
            <person name="Farag I.F."/>
            <person name="Doudna J."/>
            <person name="Cate J.H.D."/>
            <person name="Banfield J.F."/>
        </authorList>
    </citation>
    <scope>NUCLEOTIDE SEQUENCE</scope>
    <source>
        <strain evidence="4">NC_groundwater_672_Ag_B-0.1um_62_36</strain>
    </source>
</reference>
<organism evidence="4 5">
    <name type="scientific">Tectimicrobiota bacterium</name>
    <dbReference type="NCBI Taxonomy" id="2528274"/>
    <lineage>
        <taxon>Bacteria</taxon>
        <taxon>Pseudomonadati</taxon>
        <taxon>Nitrospinota/Tectimicrobiota group</taxon>
        <taxon>Candidatus Tectimicrobiota</taxon>
    </lineage>
</organism>
<accession>A0A932FXC7</accession>
<dbReference type="Proteomes" id="UP000769766">
    <property type="component" value="Unassembled WGS sequence"/>
</dbReference>
<dbReference type="Gene3D" id="3.40.50.720">
    <property type="entry name" value="NAD(P)-binding Rossmann-like Domain"/>
    <property type="match status" value="1"/>
</dbReference>
<dbReference type="InterPro" id="IPR036291">
    <property type="entry name" value="NAD(P)-bd_dom_sf"/>
</dbReference>
<comment type="similarity">
    <text evidence="1">Belongs to the short-chain dehydrogenases/reductases (SDR) family.</text>
</comment>
<dbReference type="PANTHER" id="PTHR45024">
    <property type="entry name" value="DEHYDROGENASES, SHORT CHAIN"/>
    <property type="match status" value="1"/>
</dbReference>
<keyword evidence="2" id="KW-0560">Oxidoreductase</keyword>
<gene>
    <name evidence="4" type="ORF">HYY20_11200</name>
</gene>
<evidence type="ECO:0000256" key="2">
    <source>
        <dbReference type="ARBA" id="ARBA00023002"/>
    </source>
</evidence>
<dbReference type="EMBL" id="JACPRF010000341">
    <property type="protein sequence ID" value="MBI2877438.1"/>
    <property type="molecule type" value="Genomic_DNA"/>
</dbReference>
<dbReference type="InterPro" id="IPR057326">
    <property type="entry name" value="KR_dom"/>
</dbReference>
<dbReference type="InterPro" id="IPR020904">
    <property type="entry name" value="Sc_DH/Rdtase_CS"/>
</dbReference>
<dbReference type="SMART" id="SM00822">
    <property type="entry name" value="PKS_KR"/>
    <property type="match status" value="1"/>
</dbReference>
<proteinExistence type="inferred from homology"/>
<dbReference type="Pfam" id="PF13561">
    <property type="entry name" value="adh_short_C2"/>
    <property type="match status" value="1"/>
</dbReference>
<evidence type="ECO:0000259" key="3">
    <source>
        <dbReference type="SMART" id="SM00822"/>
    </source>
</evidence>
<evidence type="ECO:0000313" key="4">
    <source>
        <dbReference type="EMBL" id="MBI2877438.1"/>
    </source>
</evidence>
<dbReference type="FunFam" id="3.40.50.720:FF:000084">
    <property type="entry name" value="Short-chain dehydrogenase reductase"/>
    <property type="match status" value="1"/>
</dbReference>
<dbReference type="AlphaFoldDB" id="A0A932FXC7"/>
<dbReference type="PROSITE" id="PS00061">
    <property type="entry name" value="ADH_SHORT"/>
    <property type="match status" value="1"/>
</dbReference>
<dbReference type="InterPro" id="IPR002347">
    <property type="entry name" value="SDR_fam"/>
</dbReference>
<dbReference type="GO" id="GO:0016491">
    <property type="term" value="F:oxidoreductase activity"/>
    <property type="evidence" value="ECO:0007669"/>
    <property type="project" value="UniProtKB-KW"/>
</dbReference>
<comment type="caution">
    <text evidence="4">The sequence shown here is derived from an EMBL/GenBank/DDBJ whole genome shotgun (WGS) entry which is preliminary data.</text>
</comment>